<dbReference type="PROSITE" id="PS50217">
    <property type="entry name" value="BZIP"/>
    <property type="match status" value="1"/>
</dbReference>
<dbReference type="InterPro" id="IPR004827">
    <property type="entry name" value="bZIP"/>
</dbReference>
<dbReference type="Pfam" id="PF07716">
    <property type="entry name" value="bZIP_2"/>
    <property type="match status" value="1"/>
</dbReference>
<dbReference type="SUPFAM" id="SSF57959">
    <property type="entry name" value="Leucine zipper domain"/>
    <property type="match status" value="1"/>
</dbReference>
<dbReference type="SMART" id="SM00338">
    <property type="entry name" value="BRLZ"/>
    <property type="match status" value="1"/>
</dbReference>
<reference evidence="4" key="2">
    <citation type="submission" date="2018-11" db="EMBL/GenBank/DDBJ databases">
        <authorList>
            <consortium name="Pathogen Informatics"/>
        </authorList>
    </citation>
    <scope>NUCLEOTIDE SEQUENCE [LARGE SCALE GENOMIC DNA]</scope>
</reference>
<organism evidence="3 5">
    <name type="scientific">Toxocara canis</name>
    <name type="common">Canine roundworm</name>
    <dbReference type="NCBI Taxonomy" id="6265"/>
    <lineage>
        <taxon>Eukaryota</taxon>
        <taxon>Metazoa</taxon>
        <taxon>Ecdysozoa</taxon>
        <taxon>Nematoda</taxon>
        <taxon>Chromadorea</taxon>
        <taxon>Rhabditida</taxon>
        <taxon>Spirurina</taxon>
        <taxon>Ascaridomorpha</taxon>
        <taxon>Ascaridoidea</taxon>
        <taxon>Toxocaridae</taxon>
        <taxon>Toxocara</taxon>
    </lineage>
</organism>
<dbReference type="GO" id="GO:0000981">
    <property type="term" value="F:DNA-binding transcription factor activity, RNA polymerase II-specific"/>
    <property type="evidence" value="ECO:0007669"/>
    <property type="project" value="TreeGrafter"/>
</dbReference>
<dbReference type="InterPro" id="IPR031106">
    <property type="entry name" value="C/EBP"/>
</dbReference>
<dbReference type="EMBL" id="JPKZ01001696">
    <property type="protein sequence ID" value="KHN80665.1"/>
    <property type="molecule type" value="Genomic_DNA"/>
</dbReference>
<feature type="compositionally biased region" description="Basic and acidic residues" evidence="1">
    <location>
        <begin position="184"/>
        <end position="203"/>
    </location>
</feature>
<evidence type="ECO:0000313" key="5">
    <source>
        <dbReference type="Proteomes" id="UP000031036"/>
    </source>
</evidence>
<dbReference type="AlphaFoldDB" id="A0A0B2VI22"/>
<evidence type="ECO:0000256" key="1">
    <source>
        <dbReference type="SAM" id="MobiDB-lite"/>
    </source>
</evidence>
<evidence type="ECO:0000313" key="3">
    <source>
        <dbReference type="EMBL" id="KHN80665.1"/>
    </source>
</evidence>
<feature type="compositionally biased region" description="Basic and acidic residues" evidence="1">
    <location>
        <begin position="1"/>
        <end position="10"/>
    </location>
</feature>
<feature type="compositionally biased region" description="Polar residues" evidence="1">
    <location>
        <begin position="11"/>
        <end position="21"/>
    </location>
</feature>
<feature type="compositionally biased region" description="Low complexity" evidence="1">
    <location>
        <begin position="34"/>
        <end position="50"/>
    </location>
</feature>
<protein>
    <submittedName>
        <fullName evidence="3">Cell death specification protein 2</fullName>
    </submittedName>
</protein>
<feature type="domain" description="BZIP" evidence="2">
    <location>
        <begin position="181"/>
        <end position="244"/>
    </location>
</feature>
<dbReference type="PANTHER" id="PTHR23334:SF20">
    <property type="entry name" value="BASIC LEUCINE ZIPPER 24"/>
    <property type="match status" value="1"/>
</dbReference>
<evidence type="ECO:0000259" key="2">
    <source>
        <dbReference type="PROSITE" id="PS50217"/>
    </source>
</evidence>
<dbReference type="EMBL" id="UYWY01025863">
    <property type="protein sequence ID" value="VDM50032.1"/>
    <property type="molecule type" value="Genomic_DNA"/>
</dbReference>
<feature type="region of interest" description="Disordered" evidence="1">
    <location>
        <begin position="179"/>
        <end position="209"/>
    </location>
</feature>
<sequence length="251" mass="28291">MAADGGHDISDMQSSATTCQMHNKDEIGPHQRASTTTRSDFSSTPSSSPSNQKALPMFLSSTSLPSTYFSANLLDGLSERIQGDEKKYSSPSECNRKFALLPPCASAEQFAVLNMHLMMLRQRTRHDSEIDTAFHSAIIPFRKIDLMLSLDHNRCDKKSVSSDDMRLPVVSLNSTNAKYTTNDYEERRRRNNDAARRSREARRAKAAQNRSRLLRLEEENSQLRLQIEALRGQLNQMQLLLMASKAAHCVL</sequence>
<reference evidence="3 5" key="1">
    <citation type="submission" date="2014-11" db="EMBL/GenBank/DDBJ databases">
        <title>Genetic blueprint of the zoonotic pathogen Toxocara canis.</title>
        <authorList>
            <person name="Zhu X.-Q."/>
            <person name="Korhonen P.K."/>
            <person name="Cai H."/>
            <person name="Young N.D."/>
            <person name="Nejsum P."/>
            <person name="von Samson-Himmelstjerna G."/>
            <person name="Boag P.R."/>
            <person name="Tan P."/>
            <person name="Li Q."/>
            <person name="Min J."/>
            <person name="Yang Y."/>
            <person name="Wang X."/>
            <person name="Fang X."/>
            <person name="Hall R.S."/>
            <person name="Hofmann A."/>
            <person name="Sternberg P.W."/>
            <person name="Jex A.R."/>
            <person name="Gasser R.B."/>
        </authorList>
    </citation>
    <scope>NUCLEOTIDE SEQUENCE [LARGE SCALE GENOMIC DNA]</scope>
    <source>
        <strain evidence="3">PN_DK_2014</strain>
    </source>
</reference>
<dbReference type="GO" id="GO:0006351">
    <property type="term" value="P:DNA-templated transcription"/>
    <property type="evidence" value="ECO:0007669"/>
    <property type="project" value="InterPro"/>
</dbReference>
<accession>A0A0B2VI22</accession>
<dbReference type="STRING" id="6265.A0A0B2VI22"/>
<proteinExistence type="predicted"/>
<dbReference type="GO" id="GO:0000978">
    <property type="term" value="F:RNA polymerase II cis-regulatory region sequence-specific DNA binding"/>
    <property type="evidence" value="ECO:0007669"/>
    <property type="project" value="TreeGrafter"/>
</dbReference>
<dbReference type="OrthoDB" id="6022300at2759"/>
<gene>
    <name evidence="3" type="primary">ces-2</name>
    <name evidence="3" type="ORF">Tcan_07154</name>
    <name evidence="4" type="ORF">TCNE_LOCUS18711</name>
</gene>
<dbReference type="Gene3D" id="1.20.5.170">
    <property type="match status" value="1"/>
</dbReference>
<feature type="region of interest" description="Disordered" evidence="1">
    <location>
        <begin position="1"/>
        <end position="55"/>
    </location>
</feature>
<evidence type="ECO:0000313" key="4">
    <source>
        <dbReference type="EMBL" id="VDM50032.1"/>
    </source>
</evidence>
<dbReference type="Proteomes" id="UP000031036">
    <property type="component" value="Unassembled WGS sequence"/>
</dbReference>
<dbReference type="InterPro" id="IPR046347">
    <property type="entry name" value="bZIP_sf"/>
</dbReference>
<keyword evidence="5" id="KW-1185">Reference proteome</keyword>
<dbReference type="PANTHER" id="PTHR23334">
    <property type="entry name" value="CCAAT/ENHANCER BINDING PROTEIN"/>
    <property type="match status" value="1"/>
</dbReference>
<name>A0A0B2VI22_TOXCA</name>